<reference evidence="10" key="1">
    <citation type="submission" date="2015-05" db="EMBL/GenBank/DDBJ databases">
        <title>Evolution of Endosymbiotic Potential of H. Vulgaris with green alga.</title>
        <authorList>
            <person name="Ishikawa M."/>
            <person name="Shimizu H."/>
            <person name="Nozawa M."/>
            <person name="Ikeo K."/>
            <person name="Gojobori T."/>
        </authorList>
    </citation>
    <scope>NUCLEOTIDE SEQUENCE</scope>
    <source>
        <strain evidence="9">B4</strain>
        <strain evidence="10">J6</strain>
    </source>
</reference>
<feature type="transmembrane region" description="Helical" evidence="7">
    <location>
        <begin position="164"/>
        <end position="187"/>
    </location>
</feature>
<feature type="transmembrane region" description="Helical" evidence="7">
    <location>
        <begin position="319"/>
        <end position="340"/>
    </location>
</feature>
<evidence type="ECO:0000256" key="4">
    <source>
        <dbReference type="ARBA" id="ARBA00022989"/>
    </source>
</evidence>
<evidence type="ECO:0000313" key="10">
    <source>
        <dbReference type="EMBL" id="BAR90804.1"/>
    </source>
</evidence>
<keyword evidence="3 7" id="KW-0812">Transmembrane</keyword>
<dbReference type="EMBL" id="LC053774">
    <property type="protein sequence ID" value="BAR90798.1"/>
    <property type="molecule type" value="Genomic_DNA"/>
</dbReference>
<dbReference type="GO" id="GO:0008137">
    <property type="term" value="F:NADH dehydrogenase (ubiquinone) activity"/>
    <property type="evidence" value="ECO:0007669"/>
    <property type="project" value="UniProtKB-EC"/>
</dbReference>
<feature type="transmembrane region" description="Helical" evidence="7">
    <location>
        <begin position="199"/>
        <end position="220"/>
    </location>
</feature>
<dbReference type="EC" id="7.1.1.2" evidence="2"/>
<feature type="transmembrane region" description="Helical" evidence="7">
    <location>
        <begin position="226"/>
        <end position="244"/>
    </location>
</feature>
<evidence type="ECO:0000256" key="2">
    <source>
        <dbReference type="ARBA" id="ARBA00012944"/>
    </source>
</evidence>
<sequence>MIFNYNNLLIFTFVVFIILNLYLNKHSFFYLIPSILLFIIITQFFKTDSFLWISMIIFIIILNNLHLKLENLILYSFILLSIIIIILSNNLIILYLSVEIQTFSLLVLIGSNRNNIKSLEASLKYFILSSISSGFFLLGLVYLFKTSISLDLNLFNFVLNNSSFFYSFSNSILILSLLFKLGLAPFHYWIADIYEGSDFVLILLLSSLCKLSIFIILLKFNNNFEMLMFLGGLSIVIGTIAGFNQTKIKRLIAYSGISNFGFIIISLSLNNIIGIEICLLYLFIYLFTNLFIIMILILYKDNIEFIIELSGYFMNNKILTIALVIITFSIAGIPPLLGFLSKFILISTLINYNYIITGCLCLLITCIGIGFYLRIIKILLFQNNNFYVSWNNIISLDKNNLYLNFIYLGFILYYTLFYLLNPKFFISLITYLLNL</sequence>
<feature type="transmembrane region" description="Helical" evidence="7">
    <location>
        <begin position="6"/>
        <end position="23"/>
    </location>
</feature>
<feature type="transmembrane region" description="Helical" evidence="7">
    <location>
        <begin position="28"/>
        <end position="45"/>
    </location>
</feature>
<gene>
    <name evidence="10" type="primary">ND2</name>
</gene>
<feature type="transmembrane region" description="Helical" evidence="7">
    <location>
        <begin position="51"/>
        <end position="67"/>
    </location>
</feature>
<dbReference type="EMBL" id="LC053775">
    <property type="protein sequence ID" value="BAR90804.1"/>
    <property type="molecule type" value="Genomic_DNA"/>
</dbReference>
<comment type="catalytic activity">
    <reaction evidence="6">
        <text>a ubiquinone + NADH + 5 H(+)(in) = a ubiquinol + NAD(+) + 4 H(+)(out)</text>
        <dbReference type="Rhea" id="RHEA:29091"/>
        <dbReference type="Rhea" id="RHEA-COMP:9565"/>
        <dbReference type="Rhea" id="RHEA-COMP:9566"/>
        <dbReference type="ChEBI" id="CHEBI:15378"/>
        <dbReference type="ChEBI" id="CHEBI:16389"/>
        <dbReference type="ChEBI" id="CHEBI:17976"/>
        <dbReference type="ChEBI" id="CHEBI:57540"/>
        <dbReference type="ChEBI" id="CHEBI:57945"/>
        <dbReference type="EC" id="7.1.1.2"/>
    </reaction>
</comment>
<feature type="transmembrane region" description="Helical" evidence="7">
    <location>
        <begin position="401"/>
        <end position="420"/>
    </location>
</feature>
<keyword evidence="10" id="KW-0496">Mitochondrion</keyword>
<accession>A0A0H5ANN8</accession>
<keyword evidence="5 7" id="KW-0472">Membrane</keyword>
<feature type="domain" description="NADH:quinone oxidoreductase/Mrp antiporter transmembrane" evidence="8">
    <location>
        <begin position="88"/>
        <end position="366"/>
    </location>
</feature>
<dbReference type="OrthoDB" id="4092844at2759"/>
<dbReference type="AlphaFoldDB" id="A0A0H5ANN8"/>
<feature type="transmembrane region" description="Helical" evidence="7">
    <location>
        <begin position="352"/>
        <end position="373"/>
    </location>
</feature>
<dbReference type="Pfam" id="PF00361">
    <property type="entry name" value="Proton_antipo_M"/>
    <property type="match status" value="1"/>
</dbReference>
<feature type="transmembrane region" description="Helical" evidence="7">
    <location>
        <begin position="279"/>
        <end position="299"/>
    </location>
</feature>
<evidence type="ECO:0000313" key="9">
    <source>
        <dbReference type="EMBL" id="BAR90798.1"/>
    </source>
</evidence>
<dbReference type="InterPro" id="IPR001750">
    <property type="entry name" value="ND/Mrp_TM"/>
</dbReference>
<proteinExistence type="predicted"/>
<name>A0A0H5ANN8_HYDVU</name>
<feature type="transmembrane region" description="Helical" evidence="7">
    <location>
        <begin position="72"/>
        <end position="87"/>
    </location>
</feature>
<evidence type="ECO:0000259" key="8">
    <source>
        <dbReference type="Pfam" id="PF00361"/>
    </source>
</evidence>
<geneLocation type="mitochondrion" evidence="10"/>
<keyword evidence="4 7" id="KW-1133">Transmembrane helix</keyword>
<dbReference type="PANTHER" id="PTHR22773">
    <property type="entry name" value="NADH DEHYDROGENASE"/>
    <property type="match status" value="1"/>
</dbReference>
<evidence type="ECO:0000256" key="6">
    <source>
        <dbReference type="ARBA" id="ARBA00049551"/>
    </source>
</evidence>
<feature type="transmembrane region" description="Helical" evidence="7">
    <location>
        <begin position="251"/>
        <end position="273"/>
    </location>
</feature>
<evidence type="ECO:0000256" key="1">
    <source>
        <dbReference type="ARBA" id="ARBA00004141"/>
    </source>
</evidence>
<feature type="transmembrane region" description="Helical" evidence="7">
    <location>
        <begin position="123"/>
        <end position="144"/>
    </location>
</feature>
<dbReference type="GO" id="GO:0016020">
    <property type="term" value="C:membrane"/>
    <property type="evidence" value="ECO:0007669"/>
    <property type="project" value="UniProtKB-SubCell"/>
</dbReference>
<organism evidence="10">
    <name type="scientific">Hydra vulgaris</name>
    <name type="common">Hydra</name>
    <name type="synonym">Hydra attenuata</name>
    <dbReference type="NCBI Taxonomy" id="6087"/>
    <lineage>
        <taxon>Eukaryota</taxon>
        <taxon>Metazoa</taxon>
        <taxon>Cnidaria</taxon>
        <taxon>Hydrozoa</taxon>
        <taxon>Hydroidolina</taxon>
        <taxon>Anthoathecata</taxon>
        <taxon>Aplanulata</taxon>
        <taxon>Hydridae</taxon>
        <taxon>Hydra</taxon>
    </lineage>
</organism>
<comment type="subcellular location">
    <subcellularLocation>
        <location evidence="1">Membrane</location>
        <topology evidence="1">Multi-pass membrane protein</topology>
    </subcellularLocation>
</comment>
<evidence type="ECO:0000256" key="3">
    <source>
        <dbReference type="ARBA" id="ARBA00022692"/>
    </source>
</evidence>
<evidence type="ECO:0000256" key="5">
    <source>
        <dbReference type="ARBA" id="ARBA00023136"/>
    </source>
</evidence>
<protein>
    <recommendedName>
        <fullName evidence="2">NADH:ubiquinone reductase (H(+)-translocating)</fullName>
        <ecNumber evidence="2">7.1.1.2</ecNumber>
    </recommendedName>
</protein>
<evidence type="ECO:0000256" key="7">
    <source>
        <dbReference type="SAM" id="Phobius"/>
    </source>
</evidence>